<protein>
    <submittedName>
        <fullName evidence="1">Uncharacterized protein</fullName>
    </submittedName>
</protein>
<organism evidence="1 2">
    <name type="scientific">Steinernema carpocapsae</name>
    <name type="common">Entomopathogenic nematode</name>
    <dbReference type="NCBI Taxonomy" id="34508"/>
    <lineage>
        <taxon>Eukaryota</taxon>
        <taxon>Metazoa</taxon>
        <taxon>Ecdysozoa</taxon>
        <taxon>Nematoda</taxon>
        <taxon>Chromadorea</taxon>
        <taxon>Rhabditida</taxon>
        <taxon>Tylenchina</taxon>
        <taxon>Panagrolaimomorpha</taxon>
        <taxon>Strongyloidoidea</taxon>
        <taxon>Steinernematidae</taxon>
        <taxon>Steinernema</taxon>
    </lineage>
</organism>
<dbReference type="AlphaFoldDB" id="A0A4U5PKA3"/>
<sequence length="74" mass="8490">MIKEFAPPMYSLRNGLRLKGECKCIKKSVSRRIVPRLTVPLRPTTIIRELLQESSSFESLVIRVTKKQPSHLAI</sequence>
<evidence type="ECO:0000313" key="2">
    <source>
        <dbReference type="Proteomes" id="UP000298663"/>
    </source>
</evidence>
<keyword evidence="2" id="KW-1185">Reference proteome</keyword>
<reference evidence="1 2" key="1">
    <citation type="journal article" date="2015" name="Genome Biol.">
        <title>Comparative genomics of Steinernema reveals deeply conserved gene regulatory networks.</title>
        <authorList>
            <person name="Dillman A.R."/>
            <person name="Macchietto M."/>
            <person name="Porter C.F."/>
            <person name="Rogers A."/>
            <person name="Williams B."/>
            <person name="Antoshechkin I."/>
            <person name="Lee M.M."/>
            <person name="Goodwin Z."/>
            <person name="Lu X."/>
            <person name="Lewis E.E."/>
            <person name="Goodrich-Blair H."/>
            <person name="Stock S.P."/>
            <person name="Adams B.J."/>
            <person name="Sternberg P.W."/>
            <person name="Mortazavi A."/>
        </authorList>
    </citation>
    <scope>NUCLEOTIDE SEQUENCE [LARGE SCALE GENOMIC DNA]</scope>
    <source>
        <strain evidence="1 2">ALL</strain>
    </source>
</reference>
<dbReference type="Proteomes" id="UP000298663">
    <property type="component" value="Unassembled WGS sequence"/>
</dbReference>
<dbReference type="EMBL" id="AZBU02000002">
    <property type="protein sequence ID" value="TKR96604.1"/>
    <property type="molecule type" value="Genomic_DNA"/>
</dbReference>
<comment type="caution">
    <text evidence="1">The sequence shown here is derived from an EMBL/GenBank/DDBJ whole genome shotgun (WGS) entry which is preliminary data.</text>
</comment>
<name>A0A4U5PKA3_STECR</name>
<evidence type="ECO:0000313" key="1">
    <source>
        <dbReference type="EMBL" id="TKR96604.1"/>
    </source>
</evidence>
<accession>A0A4U5PKA3</accession>
<gene>
    <name evidence="1" type="ORF">L596_010602</name>
</gene>
<reference evidence="1 2" key="2">
    <citation type="journal article" date="2019" name="G3 (Bethesda)">
        <title>Hybrid Assembly of the Genome of the Entomopathogenic Nematode Steinernema carpocapsae Identifies the X-Chromosome.</title>
        <authorList>
            <person name="Serra L."/>
            <person name="Macchietto M."/>
            <person name="Macias-Munoz A."/>
            <person name="McGill C.J."/>
            <person name="Rodriguez I.M."/>
            <person name="Rodriguez B."/>
            <person name="Murad R."/>
            <person name="Mortazavi A."/>
        </authorList>
    </citation>
    <scope>NUCLEOTIDE SEQUENCE [LARGE SCALE GENOMIC DNA]</scope>
    <source>
        <strain evidence="1 2">ALL</strain>
    </source>
</reference>
<proteinExistence type="predicted"/>